<evidence type="ECO:0000313" key="9">
    <source>
        <dbReference type="EMBL" id="MBD1373394.1"/>
    </source>
</evidence>
<keyword evidence="5 7" id="KW-1133">Transmembrane helix</keyword>
<dbReference type="EMBL" id="JACXAH010000024">
    <property type="protein sequence ID" value="MBD1373394.1"/>
    <property type="molecule type" value="Genomic_DNA"/>
</dbReference>
<reference evidence="9" key="1">
    <citation type="submission" date="2020-09" db="EMBL/GenBank/DDBJ databases">
        <title>A novel bacterium of genus Hazenella, isolated from South China Sea.</title>
        <authorList>
            <person name="Huang H."/>
            <person name="Mo K."/>
            <person name="Hu Y."/>
        </authorList>
    </citation>
    <scope>NUCLEOTIDE SEQUENCE</scope>
    <source>
        <strain evidence="9">IB182357</strain>
    </source>
</reference>
<dbReference type="PANTHER" id="PTHR34582">
    <property type="entry name" value="UPF0702 TRANSMEMBRANE PROTEIN YCAP"/>
    <property type="match status" value="1"/>
</dbReference>
<dbReference type="Pfam" id="PF04239">
    <property type="entry name" value="DUF421"/>
    <property type="match status" value="1"/>
</dbReference>
<comment type="caution">
    <text evidence="9">The sequence shown here is derived from an EMBL/GenBank/DDBJ whole genome shotgun (WGS) entry which is preliminary data.</text>
</comment>
<evidence type="ECO:0000256" key="3">
    <source>
        <dbReference type="ARBA" id="ARBA00022475"/>
    </source>
</evidence>
<name>A0A926RVB3_9BACL</name>
<dbReference type="GO" id="GO:0005886">
    <property type="term" value="C:plasma membrane"/>
    <property type="evidence" value="ECO:0007669"/>
    <property type="project" value="UniProtKB-SubCell"/>
</dbReference>
<feature type="transmembrane region" description="Helical" evidence="7">
    <location>
        <begin position="54"/>
        <end position="75"/>
    </location>
</feature>
<evidence type="ECO:0000259" key="8">
    <source>
        <dbReference type="Pfam" id="PF04239"/>
    </source>
</evidence>
<dbReference type="InterPro" id="IPR007353">
    <property type="entry name" value="DUF421"/>
</dbReference>
<keyword evidence="10" id="KW-1185">Reference proteome</keyword>
<dbReference type="Proteomes" id="UP000661691">
    <property type="component" value="Unassembled WGS sequence"/>
</dbReference>
<evidence type="ECO:0000256" key="7">
    <source>
        <dbReference type="SAM" id="Phobius"/>
    </source>
</evidence>
<evidence type="ECO:0000256" key="1">
    <source>
        <dbReference type="ARBA" id="ARBA00004651"/>
    </source>
</evidence>
<dbReference type="InterPro" id="IPR023090">
    <property type="entry name" value="UPF0702_alpha/beta_dom_sf"/>
</dbReference>
<feature type="transmembrane region" description="Helical" evidence="7">
    <location>
        <begin position="6"/>
        <end position="24"/>
    </location>
</feature>
<feature type="domain" description="YetF C-terminal" evidence="8">
    <location>
        <begin position="77"/>
        <end position="159"/>
    </location>
</feature>
<protein>
    <submittedName>
        <fullName evidence="9">DUF421 domain-containing protein</fullName>
    </submittedName>
</protein>
<accession>A0A926RVB3</accession>
<proteinExistence type="inferred from homology"/>
<dbReference type="Gene3D" id="3.30.240.20">
    <property type="entry name" value="bsu07140 like domains"/>
    <property type="match status" value="1"/>
</dbReference>
<keyword evidence="6 7" id="KW-0472">Membrane</keyword>
<keyword evidence="3" id="KW-1003">Cell membrane</keyword>
<sequence>MFIQIVWKTFLIFVIGTIILRLGGRKSISQMTIAQVVVMIGIGSLLIQPVSGHGIGYTFLAAFVLVCFMLIFEYLQMKFDRFETIGTGKAKMVIEHGQLNVKNLRMLRLTVDQLETRLREVGIANIEDVEWATIEVSGQLGYALKPPKQPATKEDIQLILDHLQHLSSEPVNMQPKSHIFTEINTQEHEGNQDGPKATL</sequence>
<comment type="subcellular location">
    <subcellularLocation>
        <location evidence="1">Cell membrane</location>
        <topology evidence="1">Multi-pass membrane protein</topology>
    </subcellularLocation>
</comment>
<feature type="transmembrane region" description="Helical" evidence="7">
    <location>
        <begin position="31"/>
        <end position="48"/>
    </location>
</feature>
<gene>
    <name evidence="9" type="ORF">IC620_13650</name>
</gene>
<organism evidence="9 10">
    <name type="scientific">Polycladospora coralii</name>
    <dbReference type="NCBI Taxonomy" id="2771432"/>
    <lineage>
        <taxon>Bacteria</taxon>
        <taxon>Bacillati</taxon>
        <taxon>Bacillota</taxon>
        <taxon>Bacilli</taxon>
        <taxon>Bacillales</taxon>
        <taxon>Thermoactinomycetaceae</taxon>
        <taxon>Polycladospora</taxon>
    </lineage>
</organism>
<dbReference type="PANTHER" id="PTHR34582:SF2">
    <property type="entry name" value="UPF0702 TRANSMEMBRANE PROTEIN YDFR"/>
    <property type="match status" value="1"/>
</dbReference>
<keyword evidence="4 7" id="KW-0812">Transmembrane</keyword>
<dbReference type="AlphaFoldDB" id="A0A926RVB3"/>
<evidence type="ECO:0000256" key="6">
    <source>
        <dbReference type="ARBA" id="ARBA00023136"/>
    </source>
</evidence>
<evidence type="ECO:0000256" key="5">
    <source>
        <dbReference type="ARBA" id="ARBA00022989"/>
    </source>
</evidence>
<dbReference type="RefSeq" id="WP_191142489.1">
    <property type="nucleotide sequence ID" value="NZ_JACXAH010000024.1"/>
</dbReference>
<evidence type="ECO:0000313" key="10">
    <source>
        <dbReference type="Proteomes" id="UP000661691"/>
    </source>
</evidence>
<comment type="similarity">
    <text evidence="2">Belongs to the UPF0702 family.</text>
</comment>
<evidence type="ECO:0000256" key="2">
    <source>
        <dbReference type="ARBA" id="ARBA00006448"/>
    </source>
</evidence>
<evidence type="ECO:0000256" key="4">
    <source>
        <dbReference type="ARBA" id="ARBA00022692"/>
    </source>
</evidence>